<organism evidence="2 3">
    <name type="scientific">Acrobeloides nanus</name>
    <dbReference type="NCBI Taxonomy" id="290746"/>
    <lineage>
        <taxon>Eukaryota</taxon>
        <taxon>Metazoa</taxon>
        <taxon>Ecdysozoa</taxon>
        <taxon>Nematoda</taxon>
        <taxon>Chromadorea</taxon>
        <taxon>Rhabditida</taxon>
        <taxon>Tylenchina</taxon>
        <taxon>Cephalobomorpha</taxon>
        <taxon>Cephaloboidea</taxon>
        <taxon>Cephalobidae</taxon>
        <taxon>Acrobeloides</taxon>
    </lineage>
</organism>
<dbReference type="InterPro" id="IPR038765">
    <property type="entry name" value="Papain-like_cys_pep_sf"/>
</dbReference>
<protein>
    <submittedName>
        <fullName evidence="3">Uncharacterized protein</fullName>
    </submittedName>
</protein>
<reference evidence="3" key="1">
    <citation type="submission" date="2022-11" db="UniProtKB">
        <authorList>
            <consortium name="WormBaseParasite"/>
        </authorList>
    </citation>
    <scope>IDENTIFICATION</scope>
</reference>
<dbReference type="AlphaFoldDB" id="A0A914EFI0"/>
<name>A0A914EFI0_9BILA</name>
<evidence type="ECO:0000256" key="1">
    <source>
        <dbReference type="SAM" id="SignalP"/>
    </source>
</evidence>
<evidence type="ECO:0000313" key="2">
    <source>
        <dbReference type="Proteomes" id="UP000887540"/>
    </source>
</evidence>
<accession>A0A914EFI0</accession>
<evidence type="ECO:0000313" key="3">
    <source>
        <dbReference type="WBParaSite" id="ACRNAN_scaffold7949.g30428.t1"/>
    </source>
</evidence>
<keyword evidence="2" id="KW-1185">Reference proteome</keyword>
<feature type="signal peptide" evidence="1">
    <location>
        <begin position="1"/>
        <end position="22"/>
    </location>
</feature>
<feature type="chain" id="PRO_5037757746" evidence="1">
    <location>
        <begin position="23"/>
        <end position="67"/>
    </location>
</feature>
<dbReference type="WBParaSite" id="ACRNAN_scaffold7949.g30428.t1">
    <property type="protein sequence ID" value="ACRNAN_scaffold7949.g30428.t1"/>
    <property type="gene ID" value="ACRNAN_scaffold7949.g30428"/>
</dbReference>
<sequence>MHSVRYAFIFYAFLQEILDCCGDRDSCGNNPAIQYPYRIMDCMIKLYEGLEKDEDYPYEARYGECRF</sequence>
<keyword evidence="1" id="KW-0732">Signal</keyword>
<dbReference type="SUPFAM" id="SSF54001">
    <property type="entry name" value="Cysteine proteinases"/>
    <property type="match status" value="1"/>
</dbReference>
<dbReference type="Proteomes" id="UP000887540">
    <property type="component" value="Unplaced"/>
</dbReference>
<proteinExistence type="predicted"/>